<organism evidence="2 3">
    <name type="scientific">Streptomyces marokkonensis</name>
    <dbReference type="NCBI Taxonomy" id="324855"/>
    <lineage>
        <taxon>Bacteria</taxon>
        <taxon>Bacillati</taxon>
        <taxon>Actinomycetota</taxon>
        <taxon>Actinomycetes</taxon>
        <taxon>Kitasatosporales</taxon>
        <taxon>Streptomycetaceae</taxon>
        <taxon>Streptomyces</taxon>
    </lineage>
</organism>
<dbReference type="Pfam" id="PF01494">
    <property type="entry name" value="FAD_binding_3"/>
    <property type="match status" value="1"/>
</dbReference>
<dbReference type="InterPro" id="IPR011777">
    <property type="entry name" value="Geranylgeranyl_Rdtase_fam"/>
</dbReference>
<dbReference type="Gene3D" id="3.50.50.60">
    <property type="entry name" value="FAD/NAD(P)-binding domain"/>
    <property type="match status" value="1"/>
</dbReference>
<name>A0ABP7S8X8_9ACTN</name>
<dbReference type="RefSeq" id="WP_345596883.1">
    <property type="nucleotide sequence ID" value="NZ_BAABCQ010000192.1"/>
</dbReference>
<dbReference type="PANTHER" id="PTHR42685:SF22">
    <property type="entry name" value="CONDITIONED MEDIUM FACTOR RECEPTOR 1"/>
    <property type="match status" value="1"/>
</dbReference>
<sequence length="409" mass="42886">MPPPSASTRAPGIWDVIVVGAGPAGATAARVATENGCETLLLERAAIPRYKTCGGGLIGASLAALPPGLPLNIYDTARQFTFSLNGRRQRTLTSGSPTISMVYRSELDAALTEAATAAGTEVRDSIALTTLEQQGGTVTVRTNRGDTLRARAVIGADGSASRVARYVGVECAQVDLALEAEVPVDERTADRWRGRLLMEWGPLPGSFGWVFPKGDVCTAGVVAARGNPAALRAYKDDFLKRHGLLGPRPFHDTGHLTRCRRPGSPLARGRVLVAGDAAALVDHWSREGISYALCSGNLAGHAAVRLVTAADEAEADSTADDYGRQVDDVLGVEMRASGTLMNLFARNPGLVHTALTRLPPAWHRLDAYVSGRTSVAGIMTTPLARTAAALATRLPLGPARTPSDSPLGS</sequence>
<protein>
    <submittedName>
        <fullName evidence="2">Geranylgeranyl reductase family protein</fullName>
    </submittedName>
</protein>
<reference evidence="3" key="1">
    <citation type="journal article" date="2019" name="Int. J. Syst. Evol. Microbiol.">
        <title>The Global Catalogue of Microorganisms (GCM) 10K type strain sequencing project: providing services to taxonomists for standard genome sequencing and annotation.</title>
        <authorList>
            <consortium name="The Broad Institute Genomics Platform"/>
            <consortium name="The Broad Institute Genome Sequencing Center for Infectious Disease"/>
            <person name="Wu L."/>
            <person name="Ma J."/>
        </authorList>
    </citation>
    <scope>NUCLEOTIDE SEQUENCE [LARGE SCALE GENOMIC DNA]</scope>
    <source>
        <strain evidence="3">JCM 17027</strain>
    </source>
</reference>
<dbReference type="PRINTS" id="PR00420">
    <property type="entry name" value="RNGMNOXGNASE"/>
</dbReference>
<dbReference type="EMBL" id="BAABCQ010000192">
    <property type="protein sequence ID" value="GAA4008259.1"/>
    <property type="molecule type" value="Genomic_DNA"/>
</dbReference>
<gene>
    <name evidence="2" type="ORF">GCM10022384_62640</name>
</gene>
<dbReference type="Proteomes" id="UP001500034">
    <property type="component" value="Unassembled WGS sequence"/>
</dbReference>
<evidence type="ECO:0000313" key="2">
    <source>
        <dbReference type="EMBL" id="GAA4008259.1"/>
    </source>
</evidence>
<comment type="caution">
    <text evidence="2">The sequence shown here is derived from an EMBL/GenBank/DDBJ whole genome shotgun (WGS) entry which is preliminary data.</text>
</comment>
<dbReference type="InterPro" id="IPR002938">
    <property type="entry name" value="FAD-bd"/>
</dbReference>
<evidence type="ECO:0000313" key="3">
    <source>
        <dbReference type="Proteomes" id="UP001500034"/>
    </source>
</evidence>
<evidence type="ECO:0000259" key="1">
    <source>
        <dbReference type="Pfam" id="PF01494"/>
    </source>
</evidence>
<keyword evidence="3" id="KW-1185">Reference proteome</keyword>
<dbReference type="InterPro" id="IPR050407">
    <property type="entry name" value="Geranylgeranyl_reductase"/>
</dbReference>
<feature type="domain" description="FAD-binding" evidence="1">
    <location>
        <begin position="15"/>
        <end position="281"/>
    </location>
</feature>
<dbReference type="NCBIfam" id="TIGR02032">
    <property type="entry name" value="GG-red-SF"/>
    <property type="match status" value="1"/>
</dbReference>
<accession>A0ABP7S8X8</accession>
<dbReference type="PANTHER" id="PTHR42685">
    <property type="entry name" value="GERANYLGERANYL DIPHOSPHATE REDUCTASE"/>
    <property type="match status" value="1"/>
</dbReference>
<proteinExistence type="predicted"/>
<dbReference type="SUPFAM" id="SSF51905">
    <property type="entry name" value="FAD/NAD(P)-binding domain"/>
    <property type="match status" value="1"/>
</dbReference>
<dbReference type="InterPro" id="IPR036188">
    <property type="entry name" value="FAD/NAD-bd_sf"/>
</dbReference>